<accession>A0A6J5PU13</accession>
<reference evidence="1" key="1">
    <citation type="submission" date="2020-05" db="EMBL/GenBank/DDBJ databases">
        <authorList>
            <person name="Chiriac C."/>
            <person name="Salcher M."/>
            <person name="Ghai R."/>
            <person name="Kavagutti S V."/>
        </authorList>
    </citation>
    <scope>NUCLEOTIDE SEQUENCE</scope>
</reference>
<name>A0A6J5PU13_9CAUD</name>
<gene>
    <name evidence="1" type="ORF">UFOVP972_155</name>
</gene>
<organism evidence="1">
    <name type="scientific">uncultured Caudovirales phage</name>
    <dbReference type="NCBI Taxonomy" id="2100421"/>
    <lineage>
        <taxon>Viruses</taxon>
        <taxon>Duplodnaviria</taxon>
        <taxon>Heunggongvirae</taxon>
        <taxon>Uroviricota</taxon>
        <taxon>Caudoviricetes</taxon>
        <taxon>Peduoviridae</taxon>
        <taxon>Maltschvirus</taxon>
        <taxon>Maltschvirus maltsch</taxon>
    </lineage>
</organism>
<evidence type="ECO:0000313" key="1">
    <source>
        <dbReference type="EMBL" id="CAB4175369.1"/>
    </source>
</evidence>
<dbReference type="EMBL" id="LR796923">
    <property type="protein sequence ID" value="CAB4175369.1"/>
    <property type="molecule type" value="Genomic_DNA"/>
</dbReference>
<sequence length="80" mass="9227">MEKTQARIDSQTELVRFIDRLAVAGIEIPRNLTLEIESSHLQEELTETFLQMHSIDASNVESVTLKRFEFMGEKIAFKSE</sequence>
<protein>
    <submittedName>
        <fullName evidence="1">Uncharacterized protein</fullName>
    </submittedName>
</protein>
<proteinExistence type="predicted"/>